<dbReference type="Pfam" id="PF01490">
    <property type="entry name" value="Aa_trans"/>
    <property type="match status" value="1"/>
</dbReference>
<evidence type="ECO:0000256" key="1">
    <source>
        <dbReference type="ARBA" id="ARBA00004370"/>
    </source>
</evidence>
<evidence type="ECO:0000256" key="3">
    <source>
        <dbReference type="ARBA" id="ARBA00022989"/>
    </source>
</evidence>
<dbReference type="InterPro" id="IPR013057">
    <property type="entry name" value="AA_transpt_TM"/>
</dbReference>
<dbReference type="EMBL" id="KV784353">
    <property type="protein sequence ID" value="OEU23413.1"/>
    <property type="molecule type" value="Genomic_DNA"/>
</dbReference>
<keyword evidence="2 5" id="KW-0812">Transmembrane</keyword>
<feature type="transmembrane region" description="Helical" evidence="5">
    <location>
        <begin position="21"/>
        <end position="40"/>
    </location>
</feature>
<dbReference type="AlphaFoldDB" id="A0A1E7G013"/>
<keyword evidence="3 5" id="KW-1133">Transmembrane helix</keyword>
<dbReference type="Proteomes" id="UP000095751">
    <property type="component" value="Unassembled WGS sequence"/>
</dbReference>
<accession>A0A1E7G013</accession>
<comment type="subcellular location">
    <subcellularLocation>
        <location evidence="1">Membrane</location>
    </subcellularLocation>
</comment>
<feature type="domain" description="Amino acid transporter transmembrane" evidence="6">
    <location>
        <begin position="23"/>
        <end position="108"/>
    </location>
</feature>
<dbReference type="InParanoid" id="A0A1E7G013"/>
<evidence type="ECO:0000259" key="6">
    <source>
        <dbReference type="Pfam" id="PF01490"/>
    </source>
</evidence>
<sequence length="115" mass="12256">MNGSGGNGKSGVGIDITNPKNHTILVLCLLGITTFCSIIAKDIGLVAGLTGAIMGSSLVYICPPLLYTKIIQRKFGGKNSIEYQKAKKNLLFIPFGIFTAIMGVIMTIKNAFFVE</sequence>
<protein>
    <recommendedName>
        <fullName evidence="6">Amino acid transporter transmembrane domain-containing protein</fullName>
    </recommendedName>
</protein>
<dbReference type="OrthoDB" id="28208at2759"/>
<dbReference type="KEGG" id="fcy:FRACYDRAFT_216343"/>
<evidence type="ECO:0000313" key="7">
    <source>
        <dbReference type="EMBL" id="OEU23413.1"/>
    </source>
</evidence>
<organism evidence="7 8">
    <name type="scientific">Fragilariopsis cylindrus CCMP1102</name>
    <dbReference type="NCBI Taxonomy" id="635003"/>
    <lineage>
        <taxon>Eukaryota</taxon>
        <taxon>Sar</taxon>
        <taxon>Stramenopiles</taxon>
        <taxon>Ochrophyta</taxon>
        <taxon>Bacillariophyta</taxon>
        <taxon>Bacillariophyceae</taxon>
        <taxon>Bacillariophycidae</taxon>
        <taxon>Bacillariales</taxon>
        <taxon>Bacillariaceae</taxon>
        <taxon>Fragilariopsis</taxon>
    </lineage>
</organism>
<proteinExistence type="predicted"/>
<dbReference type="GO" id="GO:0016020">
    <property type="term" value="C:membrane"/>
    <property type="evidence" value="ECO:0007669"/>
    <property type="project" value="UniProtKB-SubCell"/>
</dbReference>
<keyword evidence="4 5" id="KW-0472">Membrane</keyword>
<feature type="transmembrane region" description="Helical" evidence="5">
    <location>
        <begin position="89"/>
        <end position="108"/>
    </location>
</feature>
<evidence type="ECO:0000313" key="8">
    <source>
        <dbReference type="Proteomes" id="UP000095751"/>
    </source>
</evidence>
<evidence type="ECO:0000256" key="4">
    <source>
        <dbReference type="ARBA" id="ARBA00023136"/>
    </source>
</evidence>
<reference evidence="7 8" key="1">
    <citation type="submission" date="2016-09" db="EMBL/GenBank/DDBJ databases">
        <title>Extensive genetic diversity and differential bi-allelic expression allows diatom success in the polar Southern Ocean.</title>
        <authorList>
            <consortium name="DOE Joint Genome Institute"/>
            <person name="Mock T."/>
            <person name="Otillar R.P."/>
            <person name="Strauss J."/>
            <person name="Dupont C."/>
            <person name="Frickenhaus S."/>
            <person name="Maumus F."/>
            <person name="Mcmullan M."/>
            <person name="Sanges R."/>
            <person name="Schmutz J."/>
            <person name="Toseland A."/>
            <person name="Valas R."/>
            <person name="Veluchamy A."/>
            <person name="Ward B.J."/>
            <person name="Allen A."/>
            <person name="Barry K."/>
            <person name="Falciatore A."/>
            <person name="Ferrante M."/>
            <person name="Fortunato A.E."/>
            <person name="Gloeckner G."/>
            <person name="Gruber A."/>
            <person name="Hipkin R."/>
            <person name="Janech M."/>
            <person name="Kroth P."/>
            <person name="Leese F."/>
            <person name="Lindquist E."/>
            <person name="Lyon B.R."/>
            <person name="Martin J."/>
            <person name="Mayer C."/>
            <person name="Parker M."/>
            <person name="Quesneville H."/>
            <person name="Raymond J."/>
            <person name="Uhlig C."/>
            <person name="Valentin K.U."/>
            <person name="Worden A.Z."/>
            <person name="Armbrust E.V."/>
            <person name="Bowler C."/>
            <person name="Green B."/>
            <person name="Moulton V."/>
            <person name="Van Oosterhout C."/>
            <person name="Grigoriev I."/>
        </authorList>
    </citation>
    <scope>NUCLEOTIDE SEQUENCE [LARGE SCALE GENOMIC DNA]</scope>
    <source>
        <strain evidence="7 8">CCMP1102</strain>
    </source>
</reference>
<gene>
    <name evidence="7" type="ORF">FRACYDRAFT_216343</name>
</gene>
<keyword evidence="8" id="KW-1185">Reference proteome</keyword>
<feature type="transmembrane region" description="Helical" evidence="5">
    <location>
        <begin position="46"/>
        <end position="68"/>
    </location>
</feature>
<name>A0A1E7G013_9STRA</name>
<evidence type="ECO:0000256" key="2">
    <source>
        <dbReference type="ARBA" id="ARBA00022692"/>
    </source>
</evidence>
<evidence type="ECO:0000256" key="5">
    <source>
        <dbReference type="SAM" id="Phobius"/>
    </source>
</evidence>